<keyword evidence="1" id="KW-0472">Membrane</keyword>
<keyword evidence="3" id="KW-1185">Reference proteome</keyword>
<dbReference type="KEGG" id="ppec:H9W90_11090"/>
<dbReference type="RefSeq" id="WP_187481663.1">
    <property type="nucleotide sequence ID" value="NZ_CP060695.1"/>
</dbReference>
<accession>A0A7G9L7Z0</accession>
<feature type="transmembrane region" description="Helical" evidence="1">
    <location>
        <begin position="116"/>
        <end position="137"/>
    </location>
</feature>
<sequence length="143" mass="17468">MNKVIKIILLSFLLFLFFIIRGYSDELFYDPLIGYFKNDYLYTNMPEISVWRLMIDMLFRYALNSLISLAIIWVLFQRKDYIKFSGFFLMFAFMVLIVVFILLLRDRFESGYLLPFYIRRFIIHPLFLLLLLPAFYYQKLSNR</sequence>
<evidence type="ECO:0000256" key="1">
    <source>
        <dbReference type="SAM" id="Phobius"/>
    </source>
</evidence>
<dbReference type="Proteomes" id="UP000515808">
    <property type="component" value="Chromosome"/>
</dbReference>
<keyword evidence="1" id="KW-1133">Transmembrane helix</keyword>
<name>A0A7G9L7Z0_9FLAO</name>
<gene>
    <name evidence="2" type="ORF">H9W90_11090</name>
</gene>
<feature type="transmembrane region" description="Helical" evidence="1">
    <location>
        <begin position="87"/>
        <end position="104"/>
    </location>
</feature>
<dbReference type="AlphaFoldDB" id="A0A7G9L7Z0"/>
<feature type="transmembrane region" description="Helical" evidence="1">
    <location>
        <begin position="48"/>
        <end position="75"/>
    </location>
</feature>
<dbReference type="EMBL" id="CP060695">
    <property type="protein sequence ID" value="QNM84739.1"/>
    <property type="molecule type" value="Genomic_DNA"/>
</dbReference>
<keyword evidence="1" id="KW-0812">Transmembrane</keyword>
<reference evidence="2 3" key="1">
    <citation type="submission" date="2020-08" db="EMBL/GenBank/DDBJ databases">
        <title>Polaribacter sp. L12M9 isolated from gut of the Korean scallop.</title>
        <authorList>
            <person name="Jeong Y.S."/>
        </authorList>
    </citation>
    <scope>NUCLEOTIDE SEQUENCE [LARGE SCALE GENOMIC DNA]</scope>
    <source>
        <strain evidence="2 3">L12M9</strain>
    </source>
</reference>
<evidence type="ECO:0000313" key="2">
    <source>
        <dbReference type="EMBL" id="QNM84739.1"/>
    </source>
</evidence>
<dbReference type="NCBIfam" id="TIGR04127">
    <property type="entry name" value="flavo_near_exo"/>
    <property type="match status" value="1"/>
</dbReference>
<dbReference type="InterPro" id="IPR026414">
    <property type="entry name" value="ExosoTase_F-assoc_memb"/>
</dbReference>
<proteinExistence type="predicted"/>
<protein>
    <submittedName>
        <fullName evidence="2">Exosortase F system-associated protein</fullName>
    </submittedName>
</protein>
<evidence type="ECO:0000313" key="3">
    <source>
        <dbReference type="Proteomes" id="UP000515808"/>
    </source>
</evidence>
<organism evidence="2 3">
    <name type="scientific">Polaribacter pectinis</name>
    <dbReference type="NCBI Taxonomy" id="2738844"/>
    <lineage>
        <taxon>Bacteria</taxon>
        <taxon>Pseudomonadati</taxon>
        <taxon>Bacteroidota</taxon>
        <taxon>Flavobacteriia</taxon>
        <taxon>Flavobacteriales</taxon>
        <taxon>Flavobacteriaceae</taxon>
    </lineage>
</organism>